<feature type="coiled-coil region" evidence="19">
    <location>
        <begin position="311"/>
        <end position="363"/>
    </location>
</feature>
<name>A0A9N9RTZ7_9DIPT</name>
<dbReference type="FunFam" id="3.10.20.90:FF:000049">
    <property type="entry name" value="RB1-inducible coiled-coil protein 1 isoform X1"/>
    <property type="match status" value="1"/>
</dbReference>
<keyword evidence="6" id="KW-0963">Cytoplasm</keyword>
<reference evidence="23" key="2">
    <citation type="submission" date="2022-10" db="EMBL/GenBank/DDBJ databases">
        <authorList>
            <consortium name="ENA_rothamsted_submissions"/>
            <consortium name="culmorum"/>
            <person name="King R."/>
        </authorList>
    </citation>
    <scope>NUCLEOTIDE SEQUENCE</scope>
</reference>
<keyword evidence="7" id="KW-0597">Phosphoprotein</keyword>
<evidence type="ECO:0000259" key="22">
    <source>
        <dbReference type="Pfam" id="PF10377"/>
    </source>
</evidence>
<dbReference type="GO" id="GO:0000045">
    <property type="term" value="P:autophagosome assembly"/>
    <property type="evidence" value="ECO:0007669"/>
    <property type="project" value="InterPro"/>
</dbReference>
<feature type="region of interest" description="Disordered" evidence="20">
    <location>
        <begin position="217"/>
        <end position="275"/>
    </location>
</feature>
<feature type="compositionally biased region" description="Basic and acidic residues" evidence="20">
    <location>
        <begin position="1109"/>
        <end position="1120"/>
    </location>
</feature>
<feature type="coiled-coil region" evidence="19">
    <location>
        <begin position="931"/>
        <end position="1006"/>
    </location>
</feature>
<comment type="function">
    <text evidence="16">Involved in autophagy. Regulates early events but also late events of autophagosome formation through direct interaction with Atg16L1. Required for the formation of the autophagosome-like double-membrane structure that surrounds the Salmonella-containing vacuole (SCV) during S.typhimurium infection and subsequent xenophagy. Involved in repair of DNA damage caused by ionizing radiation, which subsequently improves cell survival by decreasing apoptosis. Inhibits PTK2/FAK1 and PTK2B/PYK2 kinase activity, affecting their downstream signaling pathways. Plays a role as a modulator of TGF-beta-signaling by restricting substrate specificity of RNF111. Functions as a DNA-binding transcription factor. Is a potent regulator of the RB1 pathway through induction of RB1 expression. Plays a crucial role in muscular differentiation. Plays an indispensable role in fetal hematopoiesis and in the regulation of neuronal homeostasis.</text>
</comment>
<dbReference type="GO" id="GO:0008285">
    <property type="term" value="P:negative regulation of cell population proliferation"/>
    <property type="evidence" value="ECO:0007669"/>
    <property type="project" value="UniProtKB-ARBA"/>
</dbReference>
<feature type="compositionally biased region" description="Polar residues" evidence="20">
    <location>
        <begin position="902"/>
        <end position="917"/>
    </location>
</feature>
<feature type="compositionally biased region" description="Basic and acidic residues" evidence="20">
    <location>
        <begin position="260"/>
        <end position="272"/>
    </location>
</feature>
<dbReference type="InterPro" id="IPR019460">
    <property type="entry name" value="Atg11_C"/>
</dbReference>
<evidence type="ECO:0000256" key="4">
    <source>
        <dbReference type="ARBA" id="ARBA00004514"/>
    </source>
</evidence>
<dbReference type="GO" id="GO:0061709">
    <property type="term" value="P:reticulophagy"/>
    <property type="evidence" value="ECO:0007669"/>
    <property type="project" value="TreeGrafter"/>
</dbReference>
<evidence type="ECO:0000256" key="1">
    <source>
        <dbReference type="ARBA" id="ARBA00004123"/>
    </source>
</evidence>
<evidence type="ECO:0000256" key="12">
    <source>
        <dbReference type="ARBA" id="ARBA00023163"/>
    </source>
</evidence>
<keyword evidence="12" id="KW-0804">Transcription</keyword>
<dbReference type="PANTHER" id="PTHR13222:SF1">
    <property type="entry name" value="RB1-INDUCIBLE COILED-COIL PROTEIN 1"/>
    <property type="match status" value="1"/>
</dbReference>
<evidence type="ECO:0000256" key="10">
    <source>
        <dbReference type="ARBA" id="ARBA00023015"/>
    </source>
</evidence>
<feature type="region of interest" description="Disordered" evidence="20">
    <location>
        <begin position="1103"/>
        <end position="1146"/>
    </location>
</feature>
<keyword evidence="8" id="KW-0653">Protein transport</keyword>
<evidence type="ECO:0000256" key="15">
    <source>
        <dbReference type="ARBA" id="ARBA00023306"/>
    </source>
</evidence>
<dbReference type="GO" id="GO:0000422">
    <property type="term" value="P:autophagy of mitochondrion"/>
    <property type="evidence" value="ECO:0007669"/>
    <property type="project" value="TreeGrafter"/>
</dbReference>
<feature type="coiled-coil region" evidence="19">
    <location>
        <begin position="718"/>
        <end position="831"/>
    </location>
</feature>
<dbReference type="InterPro" id="IPR040040">
    <property type="entry name" value="ATG11"/>
</dbReference>
<evidence type="ECO:0000256" key="7">
    <source>
        <dbReference type="ARBA" id="ARBA00022553"/>
    </source>
</evidence>
<organism evidence="23 24">
    <name type="scientific">Chironomus riparius</name>
    <dbReference type="NCBI Taxonomy" id="315576"/>
    <lineage>
        <taxon>Eukaryota</taxon>
        <taxon>Metazoa</taxon>
        <taxon>Ecdysozoa</taxon>
        <taxon>Arthropoda</taxon>
        <taxon>Hexapoda</taxon>
        <taxon>Insecta</taxon>
        <taxon>Pterygota</taxon>
        <taxon>Neoptera</taxon>
        <taxon>Endopterygota</taxon>
        <taxon>Diptera</taxon>
        <taxon>Nematocera</taxon>
        <taxon>Chironomoidea</taxon>
        <taxon>Chironomidae</taxon>
        <taxon>Chironominae</taxon>
        <taxon>Chironomus</taxon>
    </lineage>
</organism>
<keyword evidence="10" id="KW-0805">Transcription regulation</keyword>
<evidence type="ECO:0000256" key="14">
    <source>
        <dbReference type="ARBA" id="ARBA00023242"/>
    </source>
</evidence>
<evidence type="ECO:0000256" key="18">
    <source>
        <dbReference type="ARBA" id="ARBA00080154"/>
    </source>
</evidence>
<evidence type="ECO:0000259" key="21">
    <source>
        <dbReference type="Pfam" id="PF04108"/>
    </source>
</evidence>
<dbReference type="Proteomes" id="UP001153620">
    <property type="component" value="Chromosome 2"/>
</dbReference>
<proteinExistence type="predicted"/>
<feature type="region of interest" description="Disordered" evidence="20">
    <location>
        <begin position="1169"/>
        <end position="1261"/>
    </location>
</feature>
<feature type="compositionally biased region" description="Polar residues" evidence="20">
    <location>
        <begin position="234"/>
        <end position="251"/>
    </location>
</feature>
<feature type="region of interest" description="Disordered" evidence="20">
    <location>
        <begin position="899"/>
        <end position="923"/>
    </location>
</feature>
<dbReference type="GO" id="GO:0019901">
    <property type="term" value="F:protein kinase binding"/>
    <property type="evidence" value="ECO:0007669"/>
    <property type="project" value="UniProtKB-ARBA"/>
</dbReference>
<dbReference type="GO" id="GO:0034045">
    <property type="term" value="C:phagophore assembly site membrane"/>
    <property type="evidence" value="ECO:0007669"/>
    <property type="project" value="TreeGrafter"/>
</dbReference>
<evidence type="ECO:0000256" key="2">
    <source>
        <dbReference type="ARBA" id="ARBA00004329"/>
    </source>
</evidence>
<evidence type="ECO:0000256" key="13">
    <source>
        <dbReference type="ARBA" id="ARBA00023228"/>
    </source>
</evidence>
<keyword evidence="9" id="KW-0072">Autophagy</keyword>
<dbReference type="AlphaFoldDB" id="A0A9N9RTZ7"/>
<dbReference type="GO" id="GO:0005764">
    <property type="term" value="C:lysosome"/>
    <property type="evidence" value="ECO:0007669"/>
    <property type="project" value="UniProtKB-SubCell"/>
</dbReference>
<dbReference type="CDD" id="cd17060">
    <property type="entry name" value="Ubl_RB1CC1"/>
    <property type="match status" value="1"/>
</dbReference>
<evidence type="ECO:0000256" key="9">
    <source>
        <dbReference type="ARBA" id="ARBA00023006"/>
    </source>
</evidence>
<keyword evidence="14" id="KW-0539">Nucleus</keyword>
<feature type="domain" description="Autophagy-related protein 11 C-terminal" evidence="22">
    <location>
        <begin position="985"/>
        <end position="1104"/>
    </location>
</feature>
<evidence type="ECO:0000256" key="6">
    <source>
        <dbReference type="ARBA" id="ARBA00022490"/>
    </source>
</evidence>
<evidence type="ECO:0000256" key="19">
    <source>
        <dbReference type="SAM" id="Coils"/>
    </source>
</evidence>
<evidence type="ECO:0000256" key="11">
    <source>
        <dbReference type="ARBA" id="ARBA00023054"/>
    </source>
</evidence>
<sequence>MLYIFNMDQGRMLTFDMSLALDTVQSLKQAIERHHAIPADCQVLLVSGGETLNSSSRVCSYSAGTDDTNPIFMFINSLEPRNPPQPWPSIDNDADLKNEVDRCLELPAMYQTVVRRAQLAQRIYELGKDELKNCDSLVHEQHLQHQGWMAVIANLEDITDDFQKRCNECDKVFRDHIERRLEYKEYLESFNDDLDRLAQIPILPPLLQGAEEQPFHGFDDVYNDTGESFAAHPNQKQISDANKVTSDTSMESAGEASGSKSDENHEDMKDSNSKSSLTLLQWISSNENQRTLKRMAENCTRELEVFDKNVMDTLKDEIEKTIETAKREDMKEIKGLEERLQGLEGLKRDANKLVAEQSDLAQALQMNQNSASRSNDASILPDLCAPHRNQFSQMMKNHKKLRDIRNRCDRAKDELCKNLLQRLKFVIHIENKMYEIDSKLLFYHRCLRRLQKHLGIIEQIHQAPCVYVQAVTEVVRRRIFSTAFLMWASNLACHLLTIYNEEVMRRQEFRYSFDGHFLNSLFPGIDDFPPKFATEAPSIFDSSLPQLTKNDLNELSKHLPDITKENQLPNLSAIIDFFSSRSSHSNQETTSTDENVNPSSNKKLLNVFAQIRDYEKGFESETDTEEYEKIGQMSIDKKATQQSICVGTIQPEYCDMATNMSIVLKRDIEMVTDDNMFNGLEVDRLQKLLITMYRISKESTDLLKQQLIALKSEVLKESEVVKAQVDMLIKAYEDLKNETQNHERELIQRLTVDHELEMNDLTKKLFVREDEISTLKSENEQLEDQLKKCEEKSSGEKAQLEKRIQELEQKVKELEKKITQQNVEKDAALKALKEDHRNEIESLRCKFKLITSMESSPSETSLDKIDTIDITTHETIVKQMKINFEEEVRNAVRDAIEKERATASSSKQLSITPSSPGKSPKDSQEIFKRILEEKDRQLDQMRDREQYLVRESNRYKEIIQSLTDVELNESQVSLYKEKLEIVQNEKRKLEKDLEKERAKRAKLSSLAQGNAGLTINSCSRDDIVLIVWNSVHEQYTIVQDSSILYFLHAESYNELRLSSVPPNTCPRVCYCIGRVLDKEYCHAKKDENRYKVGKGTKFYRVKVRSRSPSSRDMERSVTERKKIRRSTDSQSDSSKSMKLERQPSNLIDSFAQTETHSDTIMTVVDNAVPSNDMVDSGVGSQHKSTEKKDTTMDEDEDISLSCEATGDNMPQPIIERDDDDDDDKKDDEAPVLLKDCELASLDDSDEYRSLEGKDETEDTEL</sequence>
<dbReference type="Pfam" id="PF10377">
    <property type="entry name" value="ATG11"/>
    <property type="match status" value="1"/>
</dbReference>
<keyword evidence="11 19" id="KW-0175">Coiled coil</keyword>
<dbReference type="GO" id="GO:0034517">
    <property type="term" value="P:ribophagy"/>
    <property type="evidence" value="ECO:0007669"/>
    <property type="project" value="TreeGrafter"/>
</dbReference>
<dbReference type="GO" id="GO:1990316">
    <property type="term" value="C:Atg1/ULK1 kinase complex"/>
    <property type="evidence" value="ECO:0007669"/>
    <property type="project" value="TreeGrafter"/>
</dbReference>
<feature type="domain" description="Autophagy protein ATG17-like" evidence="21">
    <location>
        <begin position="119"/>
        <end position="518"/>
    </location>
</feature>
<evidence type="ECO:0000256" key="3">
    <source>
        <dbReference type="ARBA" id="ARBA00004371"/>
    </source>
</evidence>
<gene>
    <name evidence="23" type="ORF">CHIRRI_LOCUS6587</name>
</gene>
<dbReference type="Gene3D" id="3.10.20.90">
    <property type="entry name" value="Phosphatidylinositol 3-kinase Catalytic Subunit, Chain A, domain 1"/>
    <property type="match status" value="1"/>
</dbReference>
<evidence type="ECO:0000256" key="16">
    <source>
        <dbReference type="ARBA" id="ARBA00053494"/>
    </source>
</evidence>
<keyword evidence="13" id="KW-0458">Lysosome</keyword>
<evidence type="ECO:0000256" key="5">
    <source>
        <dbReference type="ARBA" id="ARBA00022448"/>
    </source>
</evidence>
<evidence type="ECO:0000256" key="20">
    <source>
        <dbReference type="SAM" id="MobiDB-lite"/>
    </source>
</evidence>
<dbReference type="GO" id="GO:0034727">
    <property type="term" value="P:piecemeal microautophagy of the nucleus"/>
    <property type="evidence" value="ECO:0007669"/>
    <property type="project" value="TreeGrafter"/>
</dbReference>
<dbReference type="InterPro" id="IPR045326">
    <property type="entry name" value="ATG17-like_dom"/>
</dbReference>
<feature type="compositionally biased region" description="Acidic residues" evidence="20">
    <location>
        <begin position="1216"/>
        <end position="1225"/>
    </location>
</feature>
<evidence type="ECO:0000256" key="8">
    <source>
        <dbReference type="ARBA" id="ARBA00022927"/>
    </source>
</evidence>
<keyword evidence="5" id="KW-0813">Transport</keyword>
<dbReference type="GO" id="GO:0060090">
    <property type="term" value="F:molecular adaptor activity"/>
    <property type="evidence" value="ECO:0007669"/>
    <property type="project" value="TreeGrafter"/>
</dbReference>
<comment type="subcellular location">
    <subcellularLocation>
        <location evidence="4">Cytoplasm</location>
        <location evidence="4">Cytosol</location>
    </subcellularLocation>
    <subcellularLocation>
        <location evidence="3">Lysosome</location>
    </subcellularLocation>
    <subcellularLocation>
        <location evidence="1">Nucleus</location>
    </subcellularLocation>
    <subcellularLocation>
        <location evidence="2">Preautophagosomal structure</location>
    </subcellularLocation>
</comment>
<dbReference type="Pfam" id="PF04108">
    <property type="entry name" value="ATG17_like"/>
    <property type="match status" value="1"/>
</dbReference>
<dbReference type="OrthoDB" id="447953at2759"/>
<keyword evidence="24" id="KW-1185">Reference proteome</keyword>
<keyword evidence="15" id="KW-0131">Cell cycle</keyword>
<dbReference type="GO" id="GO:0005829">
    <property type="term" value="C:cytosol"/>
    <property type="evidence" value="ECO:0007669"/>
    <property type="project" value="UniProtKB-SubCell"/>
</dbReference>
<evidence type="ECO:0000256" key="17">
    <source>
        <dbReference type="ARBA" id="ARBA00069790"/>
    </source>
</evidence>
<evidence type="ECO:0000313" key="23">
    <source>
        <dbReference type="EMBL" id="CAG9803690.1"/>
    </source>
</evidence>
<dbReference type="GO" id="GO:0061723">
    <property type="term" value="P:glycophagy"/>
    <property type="evidence" value="ECO:0007669"/>
    <property type="project" value="TreeGrafter"/>
</dbReference>
<protein>
    <recommendedName>
        <fullName evidence="17">RB1-inducible coiled-coil protein 1</fullName>
    </recommendedName>
    <alternativeName>
        <fullName evidence="18">FAK family kinase-interacting protein of 200 kDa</fullName>
    </alternativeName>
</protein>
<dbReference type="EMBL" id="OU895878">
    <property type="protein sequence ID" value="CAG9803690.1"/>
    <property type="molecule type" value="Genomic_DNA"/>
</dbReference>
<dbReference type="GO" id="GO:0031090">
    <property type="term" value="C:organelle membrane"/>
    <property type="evidence" value="ECO:0007669"/>
    <property type="project" value="UniProtKB-ARBA"/>
</dbReference>
<dbReference type="GO" id="GO:0015031">
    <property type="term" value="P:protein transport"/>
    <property type="evidence" value="ECO:0007669"/>
    <property type="project" value="UniProtKB-KW"/>
</dbReference>
<reference evidence="23" key="1">
    <citation type="submission" date="2022-01" db="EMBL/GenBank/DDBJ databases">
        <authorList>
            <person name="King R."/>
        </authorList>
    </citation>
    <scope>NUCLEOTIDE SEQUENCE</scope>
</reference>
<dbReference type="GO" id="GO:0005634">
    <property type="term" value="C:nucleus"/>
    <property type="evidence" value="ECO:0007669"/>
    <property type="project" value="UniProtKB-SubCell"/>
</dbReference>
<dbReference type="PANTHER" id="PTHR13222">
    <property type="entry name" value="RB1-INDUCIBLE COILED-COIL"/>
    <property type="match status" value="1"/>
</dbReference>
<evidence type="ECO:0000313" key="24">
    <source>
        <dbReference type="Proteomes" id="UP001153620"/>
    </source>
</evidence>
<accession>A0A9N9RTZ7</accession>